<evidence type="ECO:0000256" key="2">
    <source>
        <dbReference type="ARBA" id="ARBA00022676"/>
    </source>
</evidence>
<accession>A0A7K1TFQ6</accession>
<name>A0A7K1TFQ6_9BACT</name>
<evidence type="ECO:0000256" key="3">
    <source>
        <dbReference type="ARBA" id="ARBA00022679"/>
    </source>
</evidence>
<protein>
    <submittedName>
        <fullName evidence="5">Glycosyltransferase</fullName>
    </submittedName>
</protein>
<evidence type="ECO:0000313" key="6">
    <source>
        <dbReference type="Proteomes" id="UP000441336"/>
    </source>
</evidence>
<dbReference type="PANTHER" id="PTHR43685">
    <property type="entry name" value="GLYCOSYLTRANSFERASE"/>
    <property type="match status" value="1"/>
</dbReference>
<evidence type="ECO:0000259" key="4">
    <source>
        <dbReference type="Pfam" id="PF00535"/>
    </source>
</evidence>
<dbReference type="GO" id="GO:0016757">
    <property type="term" value="F:glycosyltransferase activity"/>
    <property type="evidence" value="ECO:0007669"/>
    <property type="project" value="UniProtKB-KW"/>
</dbReference>
<keyword evidence="2" id="KW-0328">Glycosyltransferase</keyword>
<dbReference type="InterPro" id="IPR050834">
    <property type="entry name" value="Glycosyltransf_2"/>
</dbReference>
<dbReference type="Pfam" id="PF00535">
    <property type="entry name" value="Glycos_transf_2"/>
    <property type="match status" value="1"/>
</dbReference>
<dbReference type="SUPFAM" id="SSF53448">
    <property type="entry name" value="Nucleotide-diphospho-sugar transferases"/>
    <property type="match status" value="1"/>
</dbReference>
<sequence length="305" mass="34546">MISPLVTIVALCHNHAPYLREALDSILAQDYAPLEVWLVDNGSHDESPAILQEYAQQHPSWYLLLLPENVGNCRAFNQAFFRSQGEFVVDFATDDVLLPQRISQQVALFQSLPPDYGMVYSNCELLTEAGQPLGLHHQPDGHGGLVPRPASGWVFAEVLGRFFISTPTMLMRRATLLALGGYDETLSYEDFDFWVRASRDWRFQYQDAVTTRKRKHLRSMSAQVTRAHDPYLASTVRVCAKALALCRTPTERQVLAARLRYELRHALRRRQLAAAREVAGLLRQVARRGPVDYALTLLAYLPLGR</sequence>
<dbReference type="AlphaFoldDB" id="A0A7K1TFQ6"/>
<gene>
    <name evidence="5" type="ORF">GO988_12860</name>
</gene>
<dbReference type="InterPro" id="IPR029044">
    <property type="entry name" value="Nucleotide-diphossugar_trans"/>
</dbReference>
<comment type="similarity">
    <text evidence="1">Belongs to the glycosyltransferase 2 family.</text>
</comment>
<dbReference type="InterPro" id="IPR001173">
    <property type="entry name" value="Glyco_trans_2-like"/>
</dbReference>
<comment type="caution">
    <text evidence="5">The sequence shown here is derived from an EMBL/GenBank/DDBJ whole genome shotgun (WGS) entry which is preliminary data.</text>
</comment>
<evidence type="ECO:0000256" key="1">
    <source>
        <dbReference type="ARBA" id="ARBA00006739"/>
    </source>
</evidence>
<proteinExistence type="inferred from homology"/>
<dbReference type="PANTHER" id="PTHR43685:SF5">
    <property type="entry name" value="GLYCOSYLTRANSFERASE EPSE-RELATED"/>
    <property type="match status" value="1"/>
</dbReference>
<reference evidence="5 6" key="1">
    <citation type="submission" date="2019-12" db="EMBL/GenBank/DDBJ databases">
        <title>Hymenobacter sp. HMF4947 Genome sequencing and assembly.</title>
        <authorList>
            <person name="Kang H."/>
            <person name="Cha I."/>
            <person name="Kim H."/>
            <person name="Joh K."/>
        </authorList>
    </citation>
    <scope>NUCLEOTIDE SEQUENCE [LARGE SCALE GENOMIC DNA]</scope>
    <source>
        <strain evidence="5 6">HMF4947</strain>
    </source>
</reference>
<evidence type="ECO:0000313" key="5">
    <source>
        <dbReference type="EMBL" id="MVN77218.1"/>
    </source>
</evidence>
<keyword evidence="6" id="KW-1185">Reference proteome</keyword>
<dbReference type="Gene3D" id="3.90.550.10">
    <property type="entry name" value="Spore Coat Polysaccharide Biosynthesis Protein SpsA, Chain A"/>
    <property type="match status" value="1"/>
</dbReference>
<dbReference type="EMBL" id="WQKZ01000003">
    <property type="protein sequence ID" value="MVN77218.1"/>
    <property type="molecule type" value="Genomic_DNA"/>
</dbReference>
<dbReference type="Proteomes" id="UP000441336">
    <property type="component" value="Unassembled WGS sequence"/>
</dbReference>
<dbReference type="CDD" id="cd00761">
    <property type="entry name" value="Glyco_tranf_GTA_type"/>
    <property type="match status" value="1"/>
</dbReference>
<feature type="domain" description="Glycosyltransferase 2-like" evidence="4">
    <location>
        <begin position="8"/>
        <end position="115"/>
    </location>
</feature>
<keyword evidence="3 5" id="KW-0808">Transferase</keyword>
<organism evidence="5 6">
    <name type="scientific">Hymenobacter ginkgonis</name>
    <dbReference type="NCBI Taxonomy" id="2682976"/>
    <lineage>
        <taxon>Bacteria</taxon>
        <taxon>Pseudomonadati</taxon>
        <taxon>Bacteroidota</taxon>
        <taxon>Cytophagia</taxon>
        <taxon>Cytophagales</taxon>
        <taxon>Hymenobacteraceae</taxon>
        <taxon>Hymenobacter</taxon>
    </lineage>
</organism>
<dbReference type="RefSeq" id="WP_157566048.1">
    <property type="nucleotide sequence ID" value="NZ_WQKZ01000003.1"/>
</dbReference>